<feature type="region of interest" description="Disordered" evidence="4">
    <location>
        <begin position="1"/>
        <end position="31"/>
    </location>
</feature>
<feature type="region of interest" description="Disordered" evidence="4">
    <location>
        <begin position="978"/>
        <end position="1067"/>
    </location>
</feature>
<dbReference type="InterPro" id="IPR001322">
    <property type="entry name" value="Lamin_tail_dom"/>
</dbReference>
<dbReference type="Gene3D" id="1.20.5.1160">
    <property type="entry name" value="Vasodilator-stimulated phosphoprotein"/>
    <property type="match status" value="1"/>
</dbReference>
<dbReference type="InterPro" id="IPR036415">
    <property type="entry name" value="Lamin_tail_dom_sf"/>
</dbReference>
<dbReference type="InterPro" id="IPR039008">
    <property type="entry name" value="IF_rod_dom"/>
</dbReference>
<dbReference type="Gene3D" id="1.20.5.170">
    <property type="match status" value="1"/>
</dbReference>
<feature type="region of interest" description="Disordered" evidence="4">
    <location>
        <begin position="927"/>
        <end position="950"/>
    </location>
</feature>
<organism evidence="6 7">
    <name type="scientific">Magallana gigas</name>
    <name type="common">Pacific oyster</name>
    <name type="synonym">Crassostrea gigas</name>
    <dbReference type="NCBI Taxonomy" id="29159"/>
    <lineage>
        <taxon>Eukaryota</taxon>
        <taxon>Metazoa</taxon>
        <taxon>Spiralia</taxon>
        <taxon>Lophotrochozoa</taxon>
        <taxon>Mollusca</taxon>
        <taxon>Bivalvia</taxon>
        <taxon>Autobranchia</taxon>
        <taxon>Pteriomorphia</taxon>
        <taxon>Ostreida</taxon>
        <taxon>Ostreoidea</taxon>
        <taxon>Ostreidae</taxon>
        <taxon>Magallana</taxon>
    </lineage>
</organism>
<feature type="compositionally biased region" description="Low complexity" evidence="4">
    <location>
        <begin position="57"/>
        <end position="69"/>
    </location>
</feature>
<feature type="domain" description="LTD" evidence="5">
    <location>
        <begin position="801"/>
        <end position="919"/>
    </location>
</feature>
<evidence type="ECO:0000256" key="4">
    <source>
        <dbReference type="SAM" id="MobiDB-lite"/>
    </source>
</evidence>
<evidence type="ECO:0000313" key="7">
    <source>
        <dbReference type="Proteomes" id="UP000005408"/>
    </source>
</evidence>
<keyword evidence="2 3" id="KW-0175">Coiled coil</keyword>
<evidence type="ECO:0000256" key="2">
    <source>
        <dbReference type="ARBA" id="ARBA00023054"/>
    </source>
</evidence>
<reference evidence="6" key="1">
    <citation type="submission" date="2022-08" db="UniProtKB">
        <authorList>
            <consortium name="EnsemblMetazoa"/>
        </authorList>
    </citation>
    <scope>IDENTIFICATION</scope>
    <source>
        <strain evidence="6">05x7-T-G4-1.051#20</strain>
    </source>
</reference>
<evidence type="ECO:0000313" key="6">
    <source>
        <dbReference type="EnsemblMetazoa" id="G4470.1:cds"/>
    </source>
</evidence>
<evidence type="ECO:0000256" key="1">
    <source>
        <dbReference type="ARBA" id="ARBA00022754"/>
    </source>
</evidence>
<dbReference type="InterPro" id="IPR042840">
    <property type="entry name" value="LMNTD1"/>
</dbReference>
<dbReference type="PANTHER" id="PTHR47012">
    <property type="entry name" value="LAMIN TAIL DOMAIN-CONTAINING PROTEIN 1"/>
    <property type="match status" value="1"/>
</dbReference>
<accession>A0A8W8N3D5</accession>
<keyword evidence="1" id="KW-0403">Intermediate filament</keyword>
<feature type="compositionally biased region" description="Polar residues" evidence="4">
    <location>
        <begin position="103"/>
        <end position="116"/>
    </location>
</feature>
<feature type="compositionally biased region" description="Pro residues" evidence="4">
    <location>
        <begin position="697"/>
        <end position="706"/>
    </location>
</feature>
<feature type="compositionally biased region" description="Polar residues" evidence="4">
    <location>
        <begin position="998"/>
        <end position="1024"/>
    </location>
</feature>
<evidence type="ECO:0000259" key="5">
    <source>
        <dbReference type="PROSITE" id="PS51841"/>
    </source>
</evidence>
<dbReference type="SUPFAM" id="SSF74853">
    <property type="entry name" value="Lamin A/C globular tail domain"/>
    <property type="match status" value="1"/>
</dbReference>
<feature type="coiled-coil region" evidence="3">
    <location>
        <begin position="470"/>
        <end position="550"/>
    </location>
</feature>
<evidence type="ECO:0000256" key="3">
    <source>
        <dbReference type="SAM" id="Coils"/>
    </source>
</evidence>
<dbReference type="PANTHER" id="PTHR47012:SF3">
    <property type="entry name" value="LAMIN TAIL DOMAIN CONTAINING 1"/>
    <property type="match status" value="1"/>
</dbReference>
<dbReference type="SUPFAM" id="SSF64593">
    <property type="entry name" value="Intermediate filament protein, coiled coil region"/>
    <property type="match status" value="1"/>
</dbReference>
<dbReference type="GO" id="GO:0005737">
    <property type="term" value="C:cytoplasm"/>
    <property type="evidence" value="ECO:0007669"/>
    <property type="project" value="TreeGrafter"/>
</dbReference>
<dbReference type="Proteomes" id="UP000005408">
    <property type="component" value="Unassembled WGS sequence"/>
</dbReference>
<feature type="region of interest" description="Disordered" evidence="4">
    <location>
        <begin position="339"/>
        <end position="358"/>
    </location>
</feature>
<proteinExistence type="predicted"/>
<protein>
    <recommendedName>
        <fullName evidence="5">LTD domain-containing protein</fullName>
    </recommendedName>
</protein>
<feature type="region of interest" description="Disordered" evidence="4">
    <location>
        <begin position="752"/>
        <end position="775"/>
    </location>
</feature>
<dbReference type="GO" id="GO:0005882">
    <property type="term" value="C:intermediate filament"/>
    <property type="evidence" value="ECO:0007669"/>
    <property type="project" value="UniProtKB-KW"/>
</dbReference>
<keyword evidence="7" id="KW-1185">Reference proteome</keyword>
<dbReference type="GO" id="GO:0005635">
    <property type="term" value="C:nuclear envelope"/>
    <property type="evidence" value="ECO:0007669"/>
    <property type="project" value="TreeGrafter"/>
</dbReference>
<feature type="region of interest" description="Disordered" evidence="4">
    <location>
        <begin position="691"/>
        <end position="735"/>
    </location>
</feature>
<dbReference type="PROSITE" id="PS51841">
    <property type="entry name" value="LTD"/>
    <property type="match status" value="1"/>
</dbReference>
<feature type="compositionally biased region" description="Basic and acidic residues" evidence="4">
    <location>
        <begin position="70"/>
        <end position="87"/>
    </location>
</feature>
<name>A0A8W8N3D5_MAGGI</name>
<sequence length="1156" mass="130370">MAQVLRLSEGPVQGSPFITHLGDGDPNLQPNPQYLYRSSTPEEEQTLQLVIPGLDQSGSGENLLNNSGGNKEENTSETKEVDTKEGPAETSPPATREEPPRPQSRNSFVTSRSYLNTDKVAQPSKAFNKQVYFVSSSPEPHLRPGSRCTNVTDSVNRTQVTPIVENPYARVDSGYSSRYSNRSYSAGSIRKLSHSPTRMSYGMTEHYNNPNTHFQHACNRTQEREELQKINDRFTSYIQKVRHLREQSGQQADTTSFIKSTKILEDEVATLKSLYEKELDNVRKQLEEVTRERNSYQMQCSKNKQFALDLENRLMVESEKNRRLMEEMNTSHKRIQSLESELSESKVNSGRPYDDINNLTRDSEKMIREIETLKRRYEKEQLMRQEAEEKAHLTSQKMDFENQVYNQQIKELRERLETANATILSLETRIRQYSKSDTSVSGLLQQVRESAEEEMMRFKIESEENYARNITALKTQMENDAKTIDRLNTEKSQILGQIVELRAKITSLEGQIQNLNHQKVSLEEMVAQERAQATEQVAAMSQKLKDVQEMLFVKMREASSSHDCHMPLKAEISAMKALLEEEEKRLQVPSEDVNYTTNYTLTTQADQPPISTAELVTTNVPPQSFQPMSYAQPSAPPMSPSYAPMTAPNMTNEYVPQYEPFLTEDLDPAGVGLEYFGGGTRYTYQTTPSVNKLQIEPSPPTTPRPVGPVMRAKSAPVGSKVRGQNVPLIPTSMGQGQDYFDEMFRDLTRETLYTAPPSPPPQKQQRSKSSMDKYQSSVYHDYNTATSSRSESPEYPRHLLPRDALVFSAVGDIKILEVNQEGKYVRLVNDGKQEAEFGGHMIQQNVGGHPVAVYRFPPRTKFPANSTLTVWAGSNDPILHQPPSDYVWKEQQKWGTGPECTTILCKPNGQAIAWTTAAHRFTKNAFEEPSPASQQVVADDPLQDDPNIETDSLTEMTVNINEPKPDSVYLKREKQQPNVLTPQKHPHGTSPGKEIHPATSQPRPYTYGNDNSSVNRQSRSQTTRPDPVNGKSIDDRQSQTTRPDPVNGQPYAGSAQKMGSAPLKRYTPTNIRGNGCIVNKAAGTIRVGPASPFSSPLQQEYSNSRPASLDVGKTSCPPNHFMSPHVKFQTGLDQIRSQHNEDFMPPMPRPPLFSTW</sequence>
<dbReference type="EnsemblMetazoa" id="G4470.1">
    <property type="protein sequence ID" value="G4470.1:cds"/>
    <property type="gene ID" value="G4470"/>
</dbReference>
<feature type="compositionally biased region" description="Polar residues" evidence="4">
    <location>
        <begin position="339"/>
        <end position="348"/>
    </location>
</feature>
<feature type="region of interest" description="Disordered" evidence="4">
    <location>
        <begin position="52"/>
        <end position="122"/>
    </location>
</feature>
<dbReference type="Gene3D" id="2.60.40.1260">
    <property type="entry name" value="Lamin Tail domain"/>
    <property type="match status" value="1"/>
</dbReference>
<dbReference type="AlphaFoldDB" id="A0A8W8N3D5"/>
<dbReference type="Pfam" id="PF00038">
    <property type="entry name" value="Filament"/>
    <property type="match status" value="1"/>
</dbReference>
<dbReference type="Pfam" id="PF00932">
    <property type="entry name" value="LTD"/>
    <property type="match status" value="1"/>
</dbReference>